<protein>
    <submittedName>
        <fullName evidence="1">Uncharacterized protein</fullName>
    </submittedName>
</protein>
<reference evidence="1 2" key="1">
    <citation type="journal article" date="2021" name="BMC Genomics">
        <title>Datura genome reveals duplications of psychoactive alkaloid biosynthetic genes and high mutation rate following tissue culture.</title>
        <authorList>
            <person name="Rajewski A."/>
            <person name="Carter-House D."/>
            <person name="Stajich J."/>
            <person name="Litt A."/>
        </authorList>
    </citation>
    <scope>NUCLEOTIDE SEQUENCE [LARGE SCALE GENOMIC DNA]</scope>
    <source>
        <strain evidence="1">AR-01</strain>
    </source>
</reference>
<evidence type="ECO:0000313" key="1">
    <source>
        <dbReference type="EMBL" id="MCD9560006.1"/>
    </source>
</evidence>
<dbReference type="EMBL" id="JACEIK010002249">
    <property type="protein sequence ID" value="MCD9560006.1"/>
    <property type="molecule type" value="Genomic_DNA"/>
</dbReference>
<proteinExistence type="predicted"/>
<name>A0ABS8UQ39_DATST</name>
<accession>A0ABS8UQ39</accession>
<sequence>MELTQVEHDKQRGPRRLERYGGEIERIFHVKPSPWCNQQRFATTTQSTFNKRSNYFKVGLILGGVGVLDRVLGVKLETGPRTGTLILRVSKSDYGSWVST</sequence>
<comment type="caution">
    <text evidence="1">The sequence shown here is derived from an EMBL/GenBank/DDBJ whole genome shotgun (WGS) entry which is preliminary data.</text>
</comment>
<organism evidence="1 2">
    <name type="scientific">Datura stramonium</name>
    <name type="common">Jimsonweed</name>
    <name type="synonym">Common thornapple</name>
    <dbReference type="NCBI Taxonomy" id="4076"/>
    <lineage>
        <taxon>Eukaryota</taxon>
        <taxon>Viridiplantae</taxon>
        <taxon>Streptophyta</taxon>
        <taxon>Embryophyta</taxon>
        <taxon>Tracheophyta</taxon>
        <taxon>Spermatophyta</taxon>
        <taxon>Magnoliopsida</taxon>
        <taxon>eudicotyledons</taxon>
        <taxon>Gunneridae</taxon>
        <taxon>Pentapetalae</taxon>
        <taxon>asterids</taxon>
        <taxon>lamiids</taxon>
        <taxon>Solanales</taxon>
        <taxon>Solanaceae</taxon>
        <taxon>Solanoideae</taxon>
        <taxon>Datureae</taxon>
        <taxon>Datura</taxon>
    </lineage>
</organism>
<dbReference type="Proteomes" id="UP000823775">
    <property type="component" value="Unassembled WGS sequence"/>
</dbReference>
<keyword evidence="2" id="KW-1185">Reference proteome</keyword>
<gene>
    <name evidence="1" type="ORF">HAX54_018391</name>
</gene>
<evidence type="ECO:0000313" key="2">
    <source>
        <dbReference type="Proteomes" id="UP000823775"/>
    </source>
</evidence>